<evidence type="ECO:0000313" key="2">
    <source>
        <dbReference type="EMBL" id="GHF05083.1"/>
    </source>
</evidence>
<accession>A0A8J3DYR8</accession>
<reference evidence="2" key="2">
    <citation type="submission" date="2020-09" db="EMBL/GenBank/DDBJ databases">
        <authorList>
            <person name="Sun Q."/>
            <person name="Zhou Y."/>
        </authorList>
    </citation>
    <scope>NUCLEOTIDE SEQUENCE</scope>
    <source>
        <strain evidence="2">CGMCC 1.16548</strain>
    </source>
</reference>
<dbReference type="GO" id="GO:0071949">
    <property type="term" value="F:FAD binding"/>
    <property type="evidence" value="ECO:0007669"/>
    <property type="project" value="InterPro"/>
</dbReference>
<comment type="caution">
    <text evidence="2">The sequence shown here is derived from an EMBL/GenBank/DDBJ whole genome shotgun (WGS) entry which is preliminary data.</text>
</comment>
<organism evidence="2 3">
    <name type="scientific">Pseudolysinimonas yzui</name>
    <dbReference type="NCBI Taxonomy" id="2708254"/>
    <lineage>
        <taxon>Bacteria</taxon>
        <taxon>Bacillati</taxon>
        <taxon>Actinomycetota</taxon>
        <taxon>Actinomycetes</taxon>
        <taxon>Micrococcales</taxon>
        <taxon>Microbacteriaceae</taxon>
        <taxon>Pseudolysinimonas</taxon>
    </lineage>
</organism>
<dbReference type="InterPro" id="IPR016169">
    <property type="entry name" value="FAD-bd_PCMH_sub2"/>
</dbReference>
<keyword evidence="3" id="KW-1185">Reference proteome</keyword>
<dbReference type="Pfam" id="PF00941">
    <property type="entry name" value="FAD_binding_5"/>
    <property type="match status" value="1"/>
</dbReference>
<proteinExistence type="predicted"/>
<name>A0A8J3DYR8_9MICO</name>
<evidence type="ECO:0000313" key="3">
    <source>
        <dbReference type="Proteomes" id="UP000617531"/>
    </source>
</evidence>
<sequence>MDLIEVEGMRVAGSRADLVLGPGEAVLGGGTWLFSEPQPGLRGLVDLTGLGWDPVVAREDGGLSIAATCTLAQARDAAGRFGTAAAVVEACVDALLGSWKIHNIATVGGNICLALPAGPMTSLAGGLGATAVVWTPAAEGTDGGERRIPVADFVTGVRSTVLRPGEVLRAVEFPAPPAWVSHRRASLAPLGRSAALVLARRDGDGFTLTVTASTASPRVFAFAHVPEAAELAAAIAGCDWYDDAHGAADWRRAMTLRFAEELRAEARAVEAQP</sequence>
<reference evidence="2" key="1">
    <citation type="journal article" date="2014" name="Int. J. Syst. Evol. Microbiol.">
        <title>Complete genome sequence of Corynebacterium casei LMG S-19264T (=DSM 44701T), isolated from a smear-ripened cheese.</title>
        <authorList>
            <consortium name="US DOE Joint Genome Institute (JGI-PGF)"/>
            <person name="Walter F."/>
            <person name="Albersmeier A."/>
            <person name="Kalinowski J."/>
            <person name="Ruckert C."/>
        </authorList>
    </citation>
    <scope>NUCLEOTIDE SEQUENCE</scope>
    <source>
        <strain evidence="2">CGMCC 1.16548</strain>
    </source>
</reference>
<feature type="domain" description="FAD-binding PCMH-type" evidence="1">
    <location>
        <begin position="1"/>
        <end position="178"/>
    </location>
</feature>
<dbReference type="InterPro" id="IPR051312">
    <property type="entry name" value="Diverse_Substr_Oxidored"/>
</dbReference>
<dbReference type="AlphaFoldDB" id="A0A8J3DYR8"/>
<protein>
    <submittedName>
        <fullName evidence="2">FAD-binding molybdopterin dehydrogenase</fullName>
    </submittedName>
</protein>
<dbReference type="InterPro" id="IPR002346">
    <property type="entry name" value="Mopterin_DH_FAD-bd"/>
</dbReference>
<dbReference type="EMBL" id="BNAI01000001">
    <property type="protein sequence ID" value="GHF05083.1"/>
    <property type="molecule type" value="Genomic_DNA"/>
</dbReference>
<dbReference type="SUPFAM" id="SSF56176">
    <property type="entry name" value="FAD-binding/transporter-associated domain-like"/>
    <property type="match status" value="1"/>
</dbReference>
<dbReference type="RefSeq" id="WP_191281521.1">
    <property type="nucleotide sequence ID" value="NZ_BNAI01000001.1"/>
</dbReference>
<dbReference type="PANTHER" id="PTHR42659:SF9">
    <property type="entry name" value="XANTHINE DEHYDROGENASE FAD-BINDING SUBUNIT XDHB-RELATED"/>
    <property type="match status" value="1"/>
</dbReference>
<evidence type="ECO:0000259" key="1">
    <source>
        <dbReference type="PROSITE" id="PS51387"/>
    </source>
</evidence>
<dbReference type="PROSITE" id="PS51387">
    <property type="entry name" value="FAD_PCMH"/>
    <property type="match status" value="1"/>
</dbReference>
<dbReference type="PANTHER" id="PTHR42659">
    <property type="entry name" value="XANTHINE DEHYDROGENASE SUBUNIT C-RELATED"/>
    <property type="match status" value="1"/>
</dbReference>
<dbReference type="Proteomes" id="UP000617531">
    <property type="component" value="Unassembled WGS sequence"/>
</dbReference>
<dbReference type="Gene3D" id="3.30.465.10">
    <property type="match status" value="1"/>
</dbReference>
<dbReference type="InterPro" id="IPR016166">
    <property type="entry name" value="FAD-bd_PCMH"/>
</dbReference>
<dbReference type="InterPro" id="IPR036318">
    <property type="entry name" value="FAD-bd_PCMH-like_sf"/>
</dbReference>
<gene>
    <name evidence="2" type="ORF">GCM10011600_01940</name>
</gene>
<dbReference type="GO" id="GO:0016491">
    <property type="term" value="F:oxidoreductase activity"/>
    <property type="evidence" value="ECO:0007669"/>
    <property type="project" value="InterPro"/>
</dbReference>